<keyword evidence="4" id="KW-1185">Reference proteome</keyword>
<evidence type="ECO:0000313" key="4">
    <source>
        <dbReference type="Proteomes" id="UP001595755"/>
    </source>
</evidence>
<dbReference type="InterPro" id="IPR001296">
    <property type="entry name" value="Glyco_trans_1"/>
</dbReference>
<name>A0ABV8SBE5_9BACL</name>
<keyword evidence="1 3" id="KW-0808">Transferase</keyword>
<protein>
    <submittedName>
        <fullName evidence="3">Glycosyltransferase</fullName>
        <ecNumber evidence="3">2.4.-.-</ecNumber>
    </submittedName>
</protein>
<evidence type="ECO:0000259" key="2">
    <source>
        <dbReference type="Pfam" id="PF00534"/>
    </source>
</evidence>
<evidence type="ECO:0000256" key="1">
    <source>
        <dbReference type="ARBA" id="ARBA00022679"/>
    </source>
</evidence>
<organism evidence="3 4">
    <name type="scientific">Cohnella boryungensis</name>
    <dbReference type="NCBI Taxonomy" id="768479"/>
    <lineage>
        <taxon>Bacteria</taxon>
        <taxon>Bacillati</taxon>
        <taxon>Bacillota</taxon>
        <taxon>Bacilli</taxon>
        <taxon>Bacillales</taxon>
        <taxon>Paenibacillaceae</taxon>
        <taxon>Cohnella</taxon>
    </lineage>
</organism>
<accession>A0ABV8SBE5</accession>
<dbReference type="CDD" id="cd03809">
    <property type="entry name" value="GT4_MtfB-like"/>
    <property type="match status" value="1"/>
</dbReference>
<reference evidence="4" key="1">
    <citation type="journal article" date="2019" name="Int. J. Syst. Evol. Microbiol.">
        <title>The Global Catalogue of Microorganisms (GCM) 10K type strain sequencing project: providing services to taxonomists for standard genome sequencing and annotation.</title>
        <authorList>
            <consortium name="The Broad Institute Genomics Platform"/>
            <consortium name="The Broad Institute Genome Sequencing Center for Infectious Disease"/>
            <person name="Wu L."/>
            <person name="Ma J."/>
        </authorList>
    </citation>
    <scope>NUCLEOTIDE SEQUENCE [LARGE SCALE GENOMIC DNA]</scope>
    <source>
        <strain evidence="4">CGMCC 4.1641</strain>
    </source>
</reference>
<feature type="domain" description="Glycosyl transferase family 1" evidence="2">
    <location>
        <begin position="194"/>
        <end position="349"/>
    </location>
</feature>
<dbReference type="EC" id="2.4.-.-" evidence="3"/>
<proteinExistence type="predicted"/>
<keyword evidence="3" id="KW-0328">Glycosyltransferase</keyword>
<dbReference type="Pfam" id="PF00534">
    <property type="entry name" value="Glycos_transf_1"/>
    <property type="match status" value="1"/>
</dbReference>
<dbReference type="EMBL" id="JBHSED010000031">
    <property type="protein sequence ID" value="MFC4304615.1"/>
    <property type="molecule type" value="Genomic_DNA"/>
</dbReference>
<dbReference type="PANTHER" id="PTHR46401">
    <property type="entry name" value="GLYCOSYLTRANSFERASE WBBK-RELATED"/>
    <property type="match status" value="1"/>
</dbReference>
<evidence type="ECO:0000313" key="3">
    <source>
        <dbReference type="EMBL" id="MFC4304615.1"/>
    </source>
</evidence>
<dbReference type="Gene3D" id="3.40.50.2000">
    <property type="entry name" value="Glycogen Phosphorylase B"/>
    <property type="match status" value="3"/>
</dbReference>
<dbReference type="GO" id="GO:0016757">
    <property type="term" value="F:glycosyltransferase activity"/>
    <property type="evidence" value="ECO:0007669"/>
    <property type="project" value="UniProtKB-KW"/>
</dbReference>
<dbReference type="PANTHER" id="PTHR46401:SF2">
    <property type="entry name" value="GLYCOSYLTRANSFERASE WBBK-RELATED"/>
    <property type="match status" value="1"/>
</dbReference>
<dbReference type="Proteomes" id="UP001595755">
    <property type="component" value="Unassembled WGS sequence"/>
</dbReference>
<gene>
    <name evidence="3" type="ORF">ACFO1S_14390</name>
</gene>
<sequence>MNIAFDMFFAKTEAMKRGIGRYSQNMIEAILNQDAKHTYYYFYPDVSKGAEYLKDQLQQFLYRNRIDVYHMTSPFNLFHLPANLFQAYSDSMLNKAWFGYTRVAATLYDVIPLVLEKQYMNDFVRPIYMRVIEMIRSCDIIYAISETTKQDAVRLAGIEPEKISVIMGGYDPKFKVLPKRAPAAAAERYGIVRPYVLCTGGDDPRKNLARLIEAFIGANRKLSDAYQLVIVYNSSATEKSAMLDQASRLGAEGALVITGYVADDELVELYNGAALFAFPSLYEGFGLPIVEAMACGASVLTSNNSSLAEIGEDKVYQVDPESLESIADGLVYLLTRPLLLQEMAEKGLKQARKYNWETVALKVMEGYEKVYRRKIAVFAPRHAFYPQAYGTLYEAVPYLTNRSDVDVYVEQVLVEERGKARRQDSPISVYPHTEFEQRKGQYEYVLYELGNEERYAFLLPYLANMADQPGIVVLTEEHLHERMWKSTIEGNDLQAYYRGLAKEFGLQARQWMNLIFEGKIARAEVPLYREYLDNANFILAYSRRAEDKLAKRQYRRVLHAPAPANPGLAAASSGSSPFLLASVADGGNSFPFPCPIVLKALGRLAAQGDANFRYTILSDRELILSPEQLTLIEELGLRRHIRLKKIISIQRYKKQLARTDAAIALFPPGSEGAPDTVMELAAGGIPTIVADSLAYEDFPADVFVKIPTGEEAEDALLQALTELYRSKDKREALSERAKAYMHERQSLPQFAEMLQDAIDQSGLLGEAPTVLWRIQQSPDGVPSIRNI</sequence>
<dbReference type="SUPFAM" id="SSF53756">
    <property type="entry name" value="UDP-Glycosyltransferase/glycogen phosphorylase"/>
    <property type="match status" value="2"/>
</dbReference>
<dbReference type="RefSeq" id="WP_204605874.1">
    <property type="nucleotide sequence ID" value="NZ_JBHSED010000031.1"/>
</dbReference>
<comment type="caution">
    <text evidence="3">The sequence shown here is derived from an EMBL/GenBank/DDBJ whole genome shotgun (WGS) entry which is preliminary data.</text>
</comment>